<dbReference type="SUPFAM" id="SSF46785">
    <property type="entry name" value="Winged helix' DNA-binding domain"/>
    <property type="match status" value="1"/>
</dbReference>
<evidence type="ECO:0000313" key="2">
    <source>
        <dbReference type="EMBL" id="MDL5155032.1"/>
    </source>
</evidence>
<dbReference type="PRINTS" id="PR00598">
    <property type="entry name" value="HTHMARR"/>
</dbReference>
<keyword evidence="3" id="KW-1185">Reference proteome</keyword>
<dbReference type="InterPro" id="IPR000835">
    <property type="entry name" value="HTH_MarR-typ"/>
</dbReference>
<dbReference type="PANTHER" id="PTHR33164:SF95">
    <property type="entry name" value="TRANSCRIPTIONAL REGULATOR"/>
    <property type="match status" value="1"/>
</dbReference>
<dbReference type="PANTHER" id="PTHR33164">
    <property type="entry name" value="TRANSCRIPTIONAL REGULATOR, MARR FAMILY"/>
    <property type="match status" value="1"/>
</dbReference>
<evidence type="ECO:0000259" key="1">
    <source>
        <dbReference type="PROSITE" id="PS50995"/>
    </source>
</evidence>
<name>A0ABT7M2Y4_9PSEU</name>
<sequence>MDLEPDLGLLFGAAHEGIQARLARALGDLDLTARQYCVLGKADSGTLTQGQIAEAALLDKTTMVVTLDALQTAGLARREPHPNDRRARVVVTTAEGSRLFEKAAAVVRGLYDEVLGALPAAQRDVLVEALTSLIATGGPLDVPADDPRPRRSSRRG</sequence>
<dbReference type="SMART" id="SM00347">
    <property type="entry name" value="HTH_MARR"/>
    <property type="match status" value="1"/>
</dbReference>
<evidence type="ECO:0000313" key="3">
    <source>
        <dbReference type="Proteomes" id="UP001231924"/>
    </source>
</evidence>
<dbReference type="RefSeq" id="WP_286051126.1">
    <property type="nucleotide sequence ID" value="NZ_JASVWF010000001.1"/>
</dbReference>
<dbReference type="Gene3D" id="1.10.10.10">
    <property type="entry name" value="Winged helix-like DNA-binding domain superfamily/Winged helix DNA-binding domain"/>
    <property type="match status" value="1"/>
</dbReference>
<dbReference type="EMBL" id="JASVWF010000001">
    <property type="protein sequence ID" value="MDL5155032.1"/>
    <property type="molecule type" value="Genomic_DNA"/>
</dbReference>
<reference evidence="2 3" key="1">
    <citation type="submission" date="2023-06" db="EMBL/GenBank/DDBJ databases">
        <title>Actinomycetospora Odt1-22.</title>
        <authorList>
            <person name="Supong K."/>
        </authorList>
    </citation>
    <scope>NUCLEOTIDE SEQUENCE [LARGE SCALE GENOMIC DNA]</scope>
    <source>
        <strain evidence="2 3">Odt1-22</strain>
    </source>
</reference>
<comment type="caution">
    <text evidence="2">The sequence shown here is derived from an EMBL/GenBank/DDBJ whole genome shotgun (WGS) entry which is preliminary data.</text>
</comment>
<organism evidence="2 3">
    <name type="scientific">Actinomycetospora termitidis</name>
    <dbReference type="NCBI Taxonomy" id="3053470"/>
    <lineage>
        <taxon>Bacteria</taxon>
        <taxon>Bacillati</taxon>
        <taxon>Actinomycetota</taxon>
        <taxon>Actinomycetes</taxon>
        <taxon>Pseudonocardiales</taxon>
        <taxon>Pseudonocardiaceae</taxon>
        <taxon>Actinomycetospora</taxon>
    </lineage>
</organism>
<protein>
    <submittedName>
        <fullName evidence="2">MarR family transcriptional regulator</fullName>
    </submittedName>
</protein>
<proteinExistence type="predicted"/>
<dbReference type="InterPro" id="IPR036388">
    <property type="entry name" value="WH-like_DNA-bd_sf"/>
</dbReference>
<dbReference type="Proteomes" id="UP001231924">
    <property type="component" value="Unassembled WGS sequence"/>
</dbReference>
<dbReference type="PROSITE" id="PS50995">
    <property type="entry name" value="HTH_MARR_2"/>
    <property type="match status" value="1"/>
</dbReference>
<gene>
    <name evidence="2" type="ORF">QRT03_03615</name>
</gene>
<dbReference type="InterPro" id="IPR036390">
    <property type="entry name" value="WH_DNA-bd_sf"/>
</dbReference>
<accession>A0ABT7M2Y4</accession>
<feature type="domain" description="HTH marR-type" evidence="1">
    <location>
        <begin position="1"/>
        <end position="135"/>
    </location>
</feature>
<dbReference type="InterPro" id="IPR039422">
    <property type="entry name" value="MarR/SlyA-like"/>
</dbReference>
<dbReference type="Pfam" id="PF12802">
    <property type="entry name" value="MarR_2"/>
    <property type="match status" value="1"/>
</dbReference>